<dbReference type="STRING" id="1159016.SAMN02927937_02459"/>
<keyword evidence="2" id="KW-1185">Reference proteome</keyword>
<organism evidence="1 2">
    <name type="scientific">Paenimyroides marinum</name>
    <dbReference type="NCBI Taxonomy" id="1159016"/>
    <lineage>
        <taxon>Bacteria</taxon>
        <taxon>Pseudomonadati</taxon>
        <taxon>Bacteroidota</taxon>
        <taxon>Flavobacteriia</taxon>
        <taxon>Flavobacteriales</taxon>
        <taxon>Flavobacteriaceae</taxon>
        <taxon>Paenimyroides</taxon>
    </lineage>
</organism>
<protein>
    <submittedName>
        <fullName evidence="1">Uncharacterized protein</fullName>
    </submittedName>
</protein>
<reference evidence="2" key="1">
    <citation type="submission" date="2016-10" db="EMBL/GenBank/DDBJ databases">
        <authorList>
            <person name="Varghese N."/>
            <person name="Submissions S."/>
        </authorList>
    </citation>
    <scope>NUCLEOTIDE SEQUENCE [LARGE SCALE GENOMIC DNA]</scope>
    <source>
        <strain evidence="2">CGMCC 1.10825</strain>
    </source>
</reference>
<evidence type="ECO:0000313" key="2">
    <source>
        <dbReference type="Proteomes" id="UP000199634"/>
    </source>
</evidence>
<sequence length="81" mass="9361">MIEVFTTNIQSEIQAIRVLEILEKNFHELKINFDLNETNLPYPCGHTILRIEGKVINTEKVLSIVNKSGFRCDILEDKICN</sequence>
<gene>
    <name evidence="1" type="ORF">SAMN02927937_02459</name>
</gene>
<dbReference type="Proteomes" id="UP000199634">
    <property type="component" value="Unassembled WGS sequence"/>
</dbReference>
<dbReference type="EMBL" id="FNXE01000043">
    <property type="protein sequence ID" value="SEH97007.1"/>
    <property type="molecule type" value="Genomic_DNA"/>
</dbReference>
<dbReference type="AlphaFoldDB" id="A0A1H6MHC2"/>
<dbReference type="OrthoDB" id="1036397at2"/>
<accession>A0A1H6MHC2</accession>
<name>A0A1H6MHC2_9FLAO</name>
<evidence type="ECO:0000313" key="1">
    <source>
        <dbReference type="EMBL" id="SEH97007.1"/>
    </source>
</evidence>
<proteinExistence type="predicted"/>